<proteinExistence type="predicted"/>
<dbReference type="RefSeq" id="WP_379563567.1">
    <property type="nucleotide sequence ID" value="NZ_JBHSQK010000005.1"/>
</dbReference>
<gene>
    <name evidence="3" type="ORF">ACFQH9_02105</name>
</gene>
<dbReference type="SUPFAM" id="SSF56563">
    <property type="entry name" value="Major capsid protein gp5"/>
    <property type="match status" value="1"/>
</dbReference>
<evidence type="ECO:0000256" key="1">
    <source>
        <dbReference type="ARBA" id="ARBA00004328"/>
    </source>
</evidence>
<evidence type="ECO:0000313" key="4">
    <source>
        <dbReference type="Proteomes" id="UP001596119"/>
    </source>
</evidence>
<protein>
    <submittedName>
        <fullName evidence="3">Phage major capsid protein</fullName>
    </submittedName>
</protein>
<dbReference type="Pfam" id="PF05065">
    <property type="entry name" value="Phage_capsid"/>
    <property type="match status" value="1"/>
</dbReference>
<dbReference type="Proteomes" id="UP001596119">
    <property type="component" value="Unassembled WGS sequence"/>
</dbReference>
<comment type="caution">
    <text evidence="3">The sequence shown here is derived from an EMBL/GenBank/DDBJ whole genome shotgun (WGS) entry which is preliminary data.</text>
</comment>
<evidence type="ECO:0000259" key="2">
    <source>
        <dbReference type="Pfam" id="PF05065"/>
    </source>
</evidence>
<keyword evidence="4" id="KW-1185">Reference proteome</keyword>
<sequence>MARKNYDEWVPEEFDSAVIHKVNAVSAVEAYGKPHPMSTQTKSVPRSAGMSVGMIAKGGAYGEDTSAADEVVLHAQKFGQAIRIAEEDLDDSLADVIAAGQIDWATAYAKTFDNACLAVTAAKGTSGCAFDSLYYLLTQNNSDTGYVANSNLTKTGTGGVTYDALSEALGLVETGDYFDEAQMIVIAHPSFRQILREIRNDNGDPIFNESTNGTAGGGQGATSATLFGHPVHWSLGAKTSAAPTDKPTGNPLLVFANRDYLLRGDRSGVESVFIDGRSGLAALTDEAILKMRARKAFAPGVEQAFAILEDDTPAA</sequence>
<accession>A0ABW1I1U0</accession>
<organism evidence="3 4">
    <name type="scientific">Pseudonocardia lutea</name>
    <dbReference type="NCBI Taxonomy" id="2172015"/>
    <lineage>
        <taxon>Bacteria</taxon>
        <taxon>Bacillati</taxon>
        <taxon>Actinomycetota</taxon>
        <taxon>Actinomycetes</taxon>
        <taxon>Pseudonocardiales</taxon>
        <taxon>Pseudonocardiaceae</taxon>
        <taxon>Pseudonocardia</taxon>
    </lineage>
</organism>
<reference evidence="4" key="1">
    <citation type="journal article" date="2019" name="Int. J. Syst. Evol. Microbiol.">
        <title>The Global Catalogue of Microorganisms (GCM) 10K type strain sequencing project: providing services to taxonomists for standard genome sequencing and annotation.</title>
        <authorList>
            <consortium name="The Broad Institute Genomics Platform"/>
            <consortium name="The Broad Institute Genome Sequencing Center for Infectious Disease"/>
            <person name="Wu L."/>
            <person name="Ma J."/>
        </authorList>
    </citation>
    <scope>NUCLEOTIDE SEQUENCE [LARGE SCALE GENOMIC DNA]</scope>
    <source>
        <strain evidence="4">CGMCC 4.7397</strain>
    </source>
</reference>
<dbReference type="EMBL" id="JBHSQK010000005">
    <property type="protein sequence ID" value="MFC5947070.1"/>
    <property type="molecule type" value="Genomic_DNA"/>
</dbReference>
<dbReference type="InterPro" id="IPR054612">
    <property type="entry name" value="Phage_capsid-like_C"/>
</dbReference>
<comment type="subcellular location">
    <subcellularLocation>
        <location evidence="1">Virion</location>
    </subcellularLocation>
</comment>
<dbReference type="NCBIfam" id="TIGR01554">
    <property type="entry name" value="major_cap_HK97"/>
    <property type="match status" value="1"/>
</dbReference>
<evidence type="ECO:0000313" key="3">
    <source>
        <dbReference type="EMBL" id="MFC5947070.1"/>
    </source>
</evidence>
<dbReference type="InterPro" id="IPR024455">
    <property type="entry name" value="Phage_capsid"/>
</dbReference>
<feature type="domain" description="Phage capsid-like C-terminal" evidence="2">
    <location>
        <begin position="10"/>
        <end position="308"/>
    </location>
</feature>
<name>A0ABW1I1U0_9PSEU</name>